<name>A0A7X5C056_9BACL</name>
<keyword evidence="4" id="KW-1185">Reference proteome</keyword>
<feature type="compositionally biased region" description="Basic residues" evidence="1">
    <location>
        <begin position="1"/>
        <end position="10"/>
    </location>
</feature>
<evidence type="ECO:0000256" key="1">
    <source>
        <dbReference type="SAM" id="MobiDB-lite"/>
    </source>
</evidence>
<accession>A0A7X5C056</accession>
<gene>
    <name evidence="3" type="ORF">GT003_03580</name>
</gene>
<sequence>MSRSWQRKVQKNQEQINKQRKKHGQSPLMAAKSSKEGLDTYRGRSYLMPAFLLLFILFYVIVTVTSKEFKPDDTMFWVTIGLYILLAGVFTLRRPYLSVGRDFVRSRRMTGDRDVNVSNIKGITSQKGYVIIEQHKGGNWVYSRVMNRYPTEVMAVRLKAFAEQHGIPFTEKQ</sequence>
<keyword evidence="2" id="KW-0472">Membrane</keyword>
<proteinExistence type="predicted"/>
<dbReference type="Proteomes" id="UP000558113">
    <property type="component" value="Unassembled WGS sequence"/>
</dbReference>
<feature type="transmembrane region" description="Helical" evidence="2">
    <location>
        <begin position="45"/>
        <end position="62"/>
    </location>
</feature>
<reference evidence="3 4" key="1">
    <citation type="submission" date="2020-01" db="EMBL/GenBank/DDBJ databases">
        <title>Paenibacillus soybeanensis sp. nov. isolated from the nodules of soybean (Glycine max(L.) Merr).</title>
        <authorList>
            <person name="Wang H."/>
        </authorList>
    </citation>
    <scope>NUCLEOTIDE SEQUENCE [LARGE SCALE GENOMIC DNA]</scope>
    <source>
        <strain evidence="3 4">DSM 23054</strain>
    </source>
</reference>
<evidence type="ECO:0008006" key="5">
    <source>
        <dbReference type="Google" id="ProtNLM"/>
    </source>
</evidence>
<keyword evidence="2" id="KW-0812">Transmembrane</keyword>
<protein>
    <recommendedName>
        <fullName evidence="5">Methyltransferase</fullName>
    </recommendedName>
</protein>
<dbReference type="AlphaFoldDB" id="A0A7X5C056"/>
<dbReference type="RefSeq" id="WP_161694512.1">
    <property type="nucleotide sequence ID" value="NZ_JAAAMU010000002.1"/>
</dbReference>
<organism evidence="3 4">
    <name type="scientific">Paenibacillus sacheonensis</name>
    <dbReference type="NCBI Taxonomy" id="742054"/>
    <lineage>
        <taxon>Bacteria</taxon>
        <taxon>Bacillati</taxon>
        <taxon>Bacillota</taxon>
        <taxon>Bacilli</taxon>
        <taxon>Bacillales</taxon>
        <taxon>Paenibacillaceae</taxon>
        <taxon>Paenibacillus</taxon>
    </lineage>
</organism>
<evidence type="ECO:0000313" key="3">
    <source>
        <dbReference type="EMBL" id="NBC68074.1"/>
    </source>
</evidence>
<evidence type="ECO:0000313" key="4">
    <source>
        <dbReference type="Proteomes" id="UP000558113"/>
    </source>
</evidence>
<comment type="caution">
    <text evidence="3">The sequence shown here is derived from an EMBL/GenBank/DDBJ whole genome shotgun (WGS) entry which is preliminary data.</text>
</comment>
<dbReference type="EMBL" id="JAAAMU010000002">
    <property type="protein sequence ID" value="NBC68074.1"/>
    <property type="molecule type" value="Genomic_DNA"/>
</dbReference>
<evidence type="ECO:0000256" key="2">
    <source>
        <dbReference type="SAM" id="Phobius"/>
    </source>
</evidence>
<dbReference type="OrthoDB" id="2598858at2"/>
<feature type="region of interest" description="Disordered" evidence="1">
    <location>
        <begin position="1"/>
        <end position="31"/>
    </location>
</feature>
<feature type="transmembrane region" description="Helical" evidence="2">
    <location>
        <begin position="74"/>
        <end position="92"/>
    </location>
</feature>
<keyword evidence="2" id="KW-1133">Transmembrane helix</keyword>